<organism evidence="3 4">
    <name type="scientific">Bacteroides reticulotermitis</name>
    <dbReference type="NCBI Taxonomy" id="1133319"/>
    <lineage>
        <taxon>Bacteria</taxon>
        <taxon>Pseudomonadati</taxon>
        <taxon>Bacteroidota</taxon>
        <taxon>Bacteroidia</taxon>
        <taxon>Bacteroidales</taxon>
        <taxon>Bacteroidaceae</taxon>
        <taxon>Bacteroides</taxon>
    </lineage>
</organism>
<keyword evidence="1" id="KW-0812">Transmembrane</keyword>
<evidence type="ECO:0000256" key="1">
    <source>
        <dbReference type="SAM" id="Phobius"/>
    </source>
</evidence>
<feature type="transmembrane region" description="Helical" evidence="1">
    <location>
        <begin position="12"/>
        <end position="28"/>
    </location>
</feature>
<dbReference type="RefSeq" id="WP_044164724.1">
    <property type="nucleotide sequence ID" value="NZ_JACIER010000001.1"/>
</dbReference>
<keyword evidence="1" id="KW-1133">Transmembrane helix</keyword>
<name>A0A840D2H7_9BACE</name>
<reference evidence="3" key="1">
    <citation type="submission" date="2020-08" db="EMBL/GenBank/DDBJ databases">
        <title>Genomic Encyclopedia of Type Strains, Phase IV (KMG-IV): sequencing the most valuable type-strain genomes for metagenomic binning, comparative biology and taxonomic classification.</title>
        <authorList>
            <person name="Goeker M."/>
        </authorList>
    </citation>
    <scope>NUCLEOTIDE SEQUENCE [LARGE SCALE GENOMIC DNA]</scope>
    <source>
        <strain evidence="3">DSM 105720</strain>
    </source>
</reference>
<dbReference type="InterPro" id="IPR003399">
    <property type="entry name" value="Mce/MlaD"/>
</dbReference>
<feature type="domain" description="Mce/MlaD" evidence="2">
    <location>
        <begin position="38"/>
        <end position="101"/>
    </location>
</feature>
<comment type="caution">
    <text evidence="3">The sequence shown here is derived from an EMBL/GenBank/DDBJ whole genome shotgun (WGS) entry which is preliminary data.</text>
</comment>
<accession>A0A840D2H7</accession>
<keyword evidence="4" id="KW-1185">Reference proteome</keyword>
<protein>
    <submittedName>
        <fullName evidence="3">Phospholipid/cholesterol/gamma-HCH transport system substrate-binding protein</fullName>
    </submittedName>
</protein>
<dbReference type="Pfam" id="PF02470">
    <property type="entry name" value="MlaD"/>
    <property type="match status" value="1"/>
</dbReference>
<proteinExistence type="predicted"/>
<sequence length="297" mass="32816">MKYITKEVRIGIAGIIALCILIYGINWLKGIHMFQPSSYFYAKFENVNGLTKSSPVFADGVRVGIVRDILYDYTNPGNVLVEVELDTELRIPKGSSAELVAELMGGVRMNILLANNPREKYMVGDTIPGTLNNGMMESVAELMPEIKNMLPKMDSILTSLNTILGDKSIPATLHSVEKTTANLAVASAQMKNLMSKDIPQLTNKLNIIGDNFVVISNSLKEIDYKATFQKIDATLSNVKTITEKLNNKDNTVGLLLNDPNLYNNLNETTANAASLLEDLKANPKRYVHFSLFGKKNK</sequence>
<dbReference type="InterPro" id="IPR052336">
    <property type="entry name" value="MlaD_Phospholipid_Transporter"/>
</dbReference>
<evidence type="ECO:0000313" key="3">
    <source>
        <dbReference type="EMBL" id="MBB4042473.1"/>
    </source>
</evidence>
<dbReference type="Proteomes" id="UP000560658">
    <property type="component" value="Unassembled WGS sequence"/>
</dbReference>
<keyword evidence="1" id="KW-0472">Membrane</keyword>
<evidence type="ECO:0000313" key="4">
    <source>
        <dbReference type="Proteomes" id="UP000560658"/>
    </source>
</evidence>
<evidence type="ECO:0000259" key="2">
    <source>
        <dbReference type="Pfam" id="PF02470"/>
    </source>
</evidence>
<dbReference type="AlphaFoldDB" id="A0A840D2H7"/>
<dbReference type="EMBL" id="JACIER010000001">
    <property type="protein sequence ID" value="MBB4042473.1"/>
    <property type="molecule type" value="Genomic_DNA"/>
</dbReference>
<dbReference type="PANTHER" id="PTHR33371:SF4">
    <property type="entry name" value="INTERMEMBRANE PHOSPHOLIPID TRANSPORT SYSTEM BINDING PROTEIN MLAD"/>
    <property type="match status" value="1"/>
</dbReference>
<dbReference type="PANTHER" id="PTHR33371">
    <property type="entry name" value="INTERMEMBRANE PHOSPHOLIPID TRANSPORT SYSTEM BINDING PROTEIN MLAD-RELATED"/>
    <property type="match status" value="1"/>
</dbReference>
<gene>
    <name evidence="3" type="ORF">GGR06_000232</name>
</gene>